<keyword evidence="3" id="KW-0498">Mitosis</keyword>
<evidence type="ECO:0000313" key="7">
    <source>
        <dbReference type="Proteomes" id="UP000800097"/>
    </source>
</evidence>
<evidence type="ECO:0000313" key="6">
    <source>
        <dbReference type="EMBL" id="KAF2272678.1"/>
    </source>
</evidence>
<comment type="similarity">
    <text evidence="1">Belongs to the APC13 family.</text>
</comment>
<accession>A0A6A6J9L1</accession>
<protein>
    <submittedName>
        <fullName evidence="6">Uncharacterized protein</fullName>
    </submittedName>
</protein>
<keyword evidence="4" id="KW-0833">Ubl conjugation pathway</keyword>
<dbReference type="RefSeq" id="XP_033650217.1">
    <property type="nucleotide sequence ID" value="XM_033794751.1"/>
</dbReference>
<dbReference type="InterPro" id="IPR008401">
    <property type="entry name" value="Apc13"/>
</dbReference>
<keyword evidence="5" id="KW-0131">Cell cycle</keyword>
<dbReference type="GO" id="GO:0005680">
    <property type="term" value="C:anaphase-promoting complex"/>
    <property type="evidence" value="ECO:0007669"/>
    <property type="project" value="InterPro"/>
</dbReference>
<feature type="non-terminal residue" evidence="6">
    <location>
        <position position="1"/>
    </location>
</feature>
<proteinExistence type="inferred from homology"/>
<dbReference type="PANTHER" id="PTHR28526:SF1">
    <property type="entry name" value="ANAPHASE-PROMOTING COMPLEX SUBUNIT 13"/>
    <property type="match status" value="1"/>
</dbReference>
<dbReference type="GO" id="GO:0051301">
    <property type="term" value="P:cell division"/>
    <property type="evidence" value="ECO:0007669"/>
    <property type="project" value="UniProtKB-KW"/>
</dbReference>
<evidence type="ECO:0000256" key="1">
    <source>
        <dbReference type="ARBA" id="ARBA00006940"/>
    </source>
</evidence>
<sequence length="95" mass="10682">SRDSTATYLHFHASHHADLLERFTQNEDRLSPEPISLPADLERDLPSEESIFSKNRALFGIQIATQPDKEVEWRDLGLDELVRRGPADRGGEVGG</sequence>
<keyword evidence="2" id="KW-0132">Cell division</keyword>
<evidence type="ECO:0000256" key="2">
    <source>
        <dbReference type="ARBA" id="ARBA00022618"/>
    </source>
</evidence>
<dbReference type="AlphaFoldDB" id="A0A6A6J9L1"/>
<evidence type="ECO:0000256" key="5">
    <source>
        <dbReference type="ARBA" id="ARBA00023306"/>
    </source>
</evidence>
<evidence type="ECO:0000256" key="4">
    <source>
        <dbReference type="ARBA" id="ARBA00022786"/>
    </source>
</evidence>
<feature type="non-terminal residue" evidence="6">
    <location>
        <position position="95"/>
    </location>
</feature>
<dbReference type="PANTHER" id="PTHR28526">
    <property type="entry name" value="ANAPHASE-PROMOTING COMPLEX SUBUNIT 13"/>
    <property type="match status" value="1"/>
</dbReference>
<dbReference type="Pfam" id="PF05839">
    <property type="entry name" value="Apc13p"/>
    <property type="match status" value="1"/>
</dbReference>
<organism evidence="6 7">
    <name type="scientific">Westerdykella ornata</name>
    <dbReference type="NCBI Taxonomy" id="318751"/>
    <lineage>
        <taxon>Eukaryota</taxon>
        <taxon>Fungi</taxon>
        <taxon>Dikarya</taxon>
        <taxon>Ascomycota</taxon>
        <taxon>Pezizomycotina</taxon>
        <taxon>Dothideomycetes</taxon>
        <taxon>Pleosporomycetidae</taxon>
        <taxon>Pleosporales</taxon>
        <taxon>Sporormiaceae</taxon>
        <taxon>Westerdykella</taxon>
    </lineage>
</organism>
<dbReference type="Proteomes" id="UP000800097">
    <property type="component" value="Unassembled WGS sequence"/>
</dbReference>
<dbReference type="GeneID" id="54547926"/>
<keyword evidence="7" id="KW-1185">Reference proteome</keyword>
<dbReference type="EMBL" id="ML986518">
    <property type="protein sequence ID" value="KAF2272678.1"/>
    <property type="molecule type" value="Genomic_DNA"/>
</dbReference>
<name>A0A6A6J9L1_WESOR</name>
<evidence type="ECO:0000256" key="3">
    <source>
        <dbReference type="ARBA" id="ARBA00022776"/>
    </source>
</evidence>
<gene>
    <name evidence="6" type="ORF">EI97DRAFT_342992</name>
</gene>
<dbReference type="OrthoDB" id="2351920at2759"/>
<reference evidence="6" key="1">
    <citation type="journal article" date="2020" name="Stud. Mycol.">
        <title>101 Dothideomycetes genomes: a test case for predicting lifestyles and emergence of pathogens.</title>
        <authorList>
            <person name="Haridas S."/>
            <person name="Albert R."/>
            <person name="Binder M."/>
            <person name="Bloem J."/>
            <person name="Labutti K."/>
            <person name="Salamov A."/>
            <person name="Andreopoulos B."/>
            <person name="Baker S."/>
            <person name="Barry K."/>
            <person name="Bills G."/>
            <person name="Bluhm B."/>
            <person name="Cannon C."/>
            <person name="Castanera R."/>
            <person name="Culley D."/>
            <person name="Daum C."/>
            <person name="Ezra D."/>
            <person name="Gonzalez J."/>
            <person name="Henrissat B."/>
            <person name="Kuo A."/>
            <person name="Liang C."/>
            <person name="Lipzen A."/>
            <person name="Lutzoni F."/>
            <person name="Magnuson J."/>
            <person name="Mondo S."/>
            <person name="Nolan M."/>
            <person name="Ohm R."/>
            <person name="Pangilinan J."/>
            <person name="Park H.-J."/>
            <person name="Ramirez L."/>
            <person name="Alfaro M."/>
            <person name="Sun H."/>
            <person name="Tritt A."/>
            <person name="Yoshinaga Y."/>
            <person name="Zwiers L.-H."/>
            <person name="Turgeon B."/>
            <person name="Goodwin S."/>
            <person name="Spatafora J."/>
            <person name="Crous P."/>
            <person name="Grigoriev I."/>
        </authorList>
    </citation>
    <scope>NUCLEOTIDE SEQUENCE</scope>
    <source>
        <strain evidence="6">CBS 379.55</strain>
    </source>
</reference>